<sequence>MGVTGVTNKNVEPQNYKGNNLDKNAFLKILTVQLKNQDPQNAKDNTEYIAQMAQFSALEQSQNLNQTMEKLLAVQTSSAEQLQYVMLSLQRQLTSQNMTEATSLIGKKVEILLEKDNSITEQVKGVKVIDGDVFVITDNGKYSINNVIGVGEFSSDR</sequence>
<accession>A0A017RY06</accession>
<evidence type="ECO:0008006" key="5">
    <source>
        <dbReference type="Google" id="ProtNLM"/>
    </source>
</evidence>
<evidence type="ECO:0000313" key="4">
    <source>
        <dbReference type="Proteomes" id="UP000019681"/>
    </source>
</evidence>
<dbReference type="GO" id="GO:0044781">
    <property type="term" value="P:bacterial-type flagellum organization"/>
    <property type="evidence" value="ECO:0007669"/>
    <property type="project" value="UniProtKB-KW"/>
</dbReference>
<evidence type="ECO:0000256" key="1">
    <source>
        <dbReference type="ARBA" id="ARBA00010577"/>
    </source>
</evidence>
<proteinExistence type="inferred from homology"/>
<dbReference type="Proteomes" id="UP000019681">
    <property type="component" value="Unassembled WGS sequence"/>
</dbReference>
<name>A0A017RY06_9CLOT</name>
<reference evidence="3 4" key="1">
    <citation type="journal article" date="2014" name="Genome Announc.">
        <title>Draft Genome Sequence of Fervidicella metallireducens Strain AeBT, an Iron-Reducing Thermoanaerobe from the Great Artesian Basin.</title>
        <authorList>
            <person name="Patel B.K."/>
        </authorList>
    </citation>
    <scope>NUCLEOTIDE SEQUENCE [LARGE SCALE GENOMIC DNA]</scope>
    <source>
        <strain evidence="3 4">AeB</strain>
    </source>
</reference>
<keyword evidence="4" id="KW-1185">Reference proteome</keyword>
<dbReference type="STRING" id="1403537.Q428_06050"/>
<comment type="caution">
    <text evidence="3">The sequence shown here is derived from an EMBL/GenBank/DDBJ whole genome shotgun (WGS) entry which is preliminary data.</text>
</comment>
<protein>
    <recommendedName>
        <fullName evidence="5">Flagellar hook capping protein</fullName>
    </recommendedName>
</protein>
<evidence type="ECO:0000256" key="2">
    <source>
        <dbReference type="ARBA" id="ARBA00022795"/>
    </source>
</evidence>
<dbReference type="EMBL" id="AZQP01000013">
    <property type="protein sequence ID" value="EYE88830.1"/>
    <property type="molecule type" value="Genomic_DNA"/>
</dbReference>
<dbReference type="InterPro" id="IPR005648">
    <property type="entry name" value="FlgD"/>
</dbReference>
<evidence type="ECO:0000313" key="3">
    <source>
        <dbReference type="EMBL" id="EYE88830.1"/>
    </source>
</evidence>
<keyword evidence="2" id="KW-1005">Bacterial flagellum biogenesis</keyword>
<gene>
    <name evidence="3" type="ORF">Q428_06050</name>
</gene>
<comment type="similarity">
    <text evidence="1">Belongs to the FlgD family.</text>
</comment>
<organism evidence="3 4">
    <name type="scientific">Fervidicella metallireducens AeB</name>
    <dbReference type="NCBI Taxonomy" id="1403537"/>
    <lineage>
        <taxon>Bacteria</taxon>
        <taxon>Bacillati</taxon>
        <taxon>Bacillota</taxon>
        <taxon>Clostridia</taxon>
        <taxon>Eubacteriales</taxon>
        <taxon>Clostridiaceae</taxon>
        <taxon>Fervidicella</taxon>
    </lineage>
</organism>
<dbReference type="AlphaFoldDB" id="A0A017RY06"/>
<dbReference type="Pfam" id="PF03963">
    <property type="entry name" value="FlgD"/>
    <property type="match status" value="1"/>
</dbReference>
<dbReference type="OrthoDB" id="280334at2"/>